<dbReference type="Pfam" id="PF05029">
    <property type="entry name" value="TIMELESS_C"/>
    <property type="match status" value="1"/>
</dbReference>
<feature type="region of interest" description="Disordered" evidence="4">
    <location>
        <begin position="391"/>
        <end position="424"/>
    </location>
</feature>
<protein>
    <submittedName>
        <fullName evidence="5">Timeless</fullName>
    </submittedName>
</protein>
<evidence type="ECO:0000256" key="2">
    <source>
        <dbReference type="ARBA" id="ARBA00008174"/>
    </source>
</evidence>
<feature type="compositionally biased region" description="Basic residues" evidence="4">
    <location>
        <begin position="407"/>
        <end position="420"/>
    </location>
</feature>
<dbReference type="STRING" id="278856.A0A212ETU4"/>
<comment type="subcellular location">
    <subcellularLocation>
        <location evidence="1">Nucleus</location>
    </subcellularLocation>
</comment>
<dbReference type="Proteomes" id="UP000007151">
    <property type="component" value="Unassembled WGS sequence"/>
</dbReference>
<dbReference type="GO" id="GO:0009649">
    <property type="term" value="P:entrainment of circadian clock"/>
    <property type="evidence" value="ECO:0007669"/>
    <property type="project" value="TreeGrafter"/>
</dbReference>
<dbReference type="FunCoup" id="A0A212ETU4">
    <property type="interactions" value="22"/>
</dbReference>
<sequence>MEWVHRSPQIHSTFSNLGFTNGDGYHINENYNAVLESILQNILTEDKQLRSYRRSINFGQNIKKDLIPLLINTKDDKTIVLVIKILVNLTIPVECLLSLDSVGRTDVGRHTIFEINNLLTSTKAAITDHRVTKVVIDFLKKNAEIDQSSKLSSDECTNISNGLLLLRNILHIPEEINNPSYNPRTVQNQILWNLFSQSIDKVLIKLMNITDAINWGVTMVQIIALLYKDQHVTTLQKLLNLWLEASLSESSEDNESNTSPPNRGSDDSSPMLTSDPTSDSSDAGASGKSNGEQNSVNNSWDSSSRNNSDNGKPSFDSQKENELANDSSESNENNMYIGNSKDNLEESSSNDNNHISNDHSNSHNMKNNEKKTIISEPSDCGYGTQIENRESISTSSNEDELPTTKPVHQKPHNTKQRTNNKVRAGVTLQDRKRKKIVKRGKANIINVQGLLHNTPTDDDISNVLKEFTVDFLLKGYNSLVRTLHTQILTNVQLEIDTSHFFWLVTYFLKFATQIELDLEHVCSVLSYEIILYLTAEGVNLCEQFELAIKLDGSDLKPSIRRLHLVVTAIREFVQAIEVYKKSAHLSSNDQEKLLKLQMKMAQTEELRSLLVLLLRHYHPKYHSKQYLQDLIVTNHILLMFLDSVMKLPQYEGPNTMVDHIKQFASPEIMHQYGLLLEDYEGNGGFVNDCIFTLMHHVGGELGSLISLFQPKILKTFTSIWKSEFEICDDWSDLIEYVINTFIKKPYKLQNYSNIQLEMEIFDDDMKPKENLIDPEPAPEIISVMKKVNENENITDGWNEEEISSLNWNYMQCNTAVDVVEEILRMLKEDGIVKTRESIIKELYRQLIINKEEFEGLSKVDSDKNSKAIRDKRENEIGKLCEQLRQDGKSLFLDWVQAVLLETCFAKIHVNKIEVDRVRQSSYTTQDAHRHVFDTMLKRNTDMPVISPVSYHSLLLNQSVPLVPWNNEQAAVCKDLKFLQLAHKLGFHMPVDTGKVLIRIPNFWTPDFLYEVAEKISPINKSKLRFSLSDINACGGGGGCQARGVLSEPPPGTHDYFQIHKQKHVATIVNFTPMPGPSFSTTDEDYKPNWLEMVQKSQEYKITLDLGKSILTEEVVVSKSSVEAPPVAVLPPALVLPSAINMKQDGSGYVNNDSEYNSVCETASVASDLTRMYVSDEDDKPEPLRHVKPRDLAPDDASAEKRPRVQFTEHF</sequence>
<dbReference type="GO" id="GO:0048511">
    <property type="term" value="P:rhythmic process"/>
    <property type="evidence" value="ECO:0007669"/>
    <property type="project" value="UniProtKB-KW"/>
</dbReference>
<dbReference type="Pfam" id="PF04821">
    <property type="entry name" value="TIMELESS"/>
    <property type="match status" value="1"/>
</dbReference>
<feature type="compositionally biased region" description="Basic and acidic residues" evidence="4">
    <location>
        <begin position="1180"/>
        <end position="1210"/>
    </location>
</feature>
<feature type="compositionally biased region" description="Low complexity" evidence="4">
    <location>
        <begin position="267"/>
        <end position="310"/>
    </location>
</feature>
<comment type="caution">
    <text evidence="5">The sequence shown here is derived from an EMBL/GenBank/DDBJ whole genome shotgun (WGS) entry which is preliminary data.</text>
</comment>
<dbReference type="GO" id="GO:0043111">
    <property type="term" value="P:replication fork arrest"/>
    <property type="evidence" value="ECO:0007669"/>
    <property type="project" value="TreeGrafter"/>
</dbReference>
<gene>
    <name evidence="5" type="ORF">KGM_214179</name>
</gene>
<feature type="compositionally biased region" description="Polar residues" evidence="4">
    <location>
        <begin position="324"/>
        <end position="337"/>
    </location>
</feature>
<dbReference type="GO" id="GO:0006281">
    <property type="term" value="P:DNA repair"/>
    <property type="evidence" value="ECO:0007669"/>
    <property type="project" value="TreeGrafter"/>
</dbReference>
<dbReference type="InterPro" id="IPR044998">
    <property type="entry name" value="Timeless"/>
</dbReference>
<dbReference type="KEGG" id="dpl:KGM_214179"/>
<keyword evidence="6" id="KW-1185">Reference proteome</keyword>
<proteinExistence type="inferred from homology"/>
<evidence type="ECO:0000256" key="3">
    <source>
        <dbReference type="ARBA" id="ARBA00023242"/>
    </source>
</evidence>
<dbReference type="OrthoDB" id="6429365at2759"/>
<dbReference type="GO" id="GO:0003677">
    <property type="term" value="F:DNA binding"/>
    <property type="evidence" value="ECO:0007669"/>
    <property type="project" value="TreeGrafter"/>
</dbReference>
<name>A0A212ETU4_DANPL</name>
<evidence type="ECO:0000256" key="1">
    <source>
        <dbReference type="ARBA" id="ARBA00004123"/>
    </source>
</evidence>
<dbReference type="AlphaFoldDB" id="A0A212ETU4"/>
<evidence type="ECO:0000313" key="6">
    <source>
        <dbReference type="Proteomes" id="UP000007151"/>
    </source>
</evidence>
<comment type="similarity">
    <text evidence="2">Belongs to the timeless family.</text>
</comment>
<dbReference type="InterPro" id="IPR007725">
    <property type="entry name" value="TIMELESS_C"/>
</dbReference>
<dbReference type="eggNOG" id="KOG1974">
    <property type="taxonomic scope" value="Eukaryota"/>
</dbReference>
<keyword evidence="3" id="KW-0539">Nucleus</keyword>
<dbReference type="EMBL" id="AGBW02012530">
    <property type="protein sequence ID" value="OWR44899.1"/>
    <property type="molecule type" value="Genomic_DNA"/>
</dbReference>
<evidence type="ECO:0000313" key="5">
    <source>
        <dbReference type="EMBL" id="OWR44899.1"/>
    </source>
</evidence>
<reference evidence="5 6" key="1">
    <citation type="journal article" date="2011" name="Cell">
        <title>The monarch butterfly genome yields insights into long-distance migration.</title>
        <authorList>
            <person name="Zhan S."/>
            <person name="Merlin C."/>
            <person name="Boore J.L."/>
            <person name="Reppert S.M."/>
        </authorList>
    </citation>
    <scope>NUCLEOTIDE SEQUENCE [LARGE SCALE GENOMIC DNA]</scope>
    <source>
        <strain evidence="5">F-2</strain>
    </source>
</reference>
<feature type="region of interest" description="Disordered" evidence="4">
    <location>
        <begin position="249"/>
        <end position="367"/>
    </location>
</feature>
<accession>A0A212ETU4</accession>
<dbReference type="GO" id="GO:0031298">
    <property type="term" value="C:replication fork protection complex"/>
    <property type="evidence" value="ECO:0007669"/>
    <property type="project" value="TreeGrafter"/>
</dbReference>
<feature type="compositionally biased region" description="Basic and acidic residues" evidence="4">
    <location>
        <begin position="356"/>
        <end position="367"/>
    </location>
</feature>
<dbReference type="InterPro" id="IPR006906">
    <property type="entry name" value="Timeless_N"/>
</dbReference>
<dbReference type="GO" id="GO:0000076">
    <property type="term" value="P:DNA replication checkpoint signaling"/>
    <property type="evidence" value="ECO:0007669"/>
    <property type="project" value="TreeGrafter"/>
</dbReference>
<feature type="compositionally biased region" description="Low complexity" evidence="4">
    <location>
        <begin position="346"/>
        <end position="355"/>
    </location>
</feature>
<dbReference type="PANTHER" id="PTHR22940:SF5">
    <property type="entry name" value="PROTEIN TIMELESS"/>
    <property type="match status" value="1"/>
</dbReference>
<dbReference type="PANTHER" id="PTHR22940">
    <property type="entry name" value="TIMEOUT/TIMELESS-2"/>
    <property type="match status" value="1"/>
</dbReference>
<feature type="region of interest" description="Disordered" evidence="4">
    <location>
        <begin position="1174"/>
        <end position="1210"/>
    </location>
</feature>
<organism evidence="5 6">
    <name type="scientific">Danaus plexippus plexippus</name>
    <dbReference type="NCBI Taxonomy" id="278856"/>
    <lineage>
        <taxon>Eukaryota</taxon>
        <taxon>Metazoa</taxon>
        <taxon>Ecdysozoa</taxon>
        <taxon>Arthropoda</taxon>
        <taxon>Hexapoda</taxon>
        <taxon>Insecta</taxon>
        <taxon>Pterygota</taxon>
        <taxon>Neoptera</taxon>
        <taxon>Endopterygota</taxon>
        <taxon>Lepidoptera</taxon>
        <taxon>Glossata</taxon>
        <taxon>Ditrysia</taxon>
        <taxon>Papilionoidea</taxon>
        <taxon>Nymphalidae</taxon>
        <taxon>Danainae</taxon>
        <taxon>Danaini</taxon>
        <taxon>Danaina</taxon>
        <taxon>Danaus</taxon>
        <taxon>Danaus</taxon>
    </lineage>
</organism>
<evidence type="ECO:0000256" key="4">
    <source>
        <dbReference type="SAM" id="MobiDB-lite"/>
    </source>
</evidence>